<dbReference type="GO" id="GO:0015093">
    <property type="term" value="F:ferrous iron transmembrane transporter activity"/>
    <property type="evidence" value="ECO:0007669"/>
    <property type="project" value="TreeGrafter"/>
</dbReference>
<accession>A0AAW8AYT8</accession>
<reference evidence="7" key="1">
    <citation type="journal article" date="2010" name="Int. J. Syst. Evol. Microbiol.">
        <title>Porticoccus litoralis gen. nov., sp. nov., a gammaproteobacterium isolated from the Yellow Sea.</title>
        <authorList>
            <person name="Oh H.M."/>
            <person name="Kim H."/>
            <person name="Kim K.M."/>
            <person name="Min G.S."/>
            <person name="Cho J.C."/>
        </authorList>
    </citation>
    <scope>NUCLEOTIDE SEQUENCE</scope>
    <source>
        <strain evidence="7">DSM 25064</strain>
    </source>
</reference>
<organism evidence="7 8">
    <name type="scientific">Porticoccus litoralis</name>
    <dbReference type="NCBI Taxonomy" id="434086"/>
    <lineage>
        <taxon>Bacteria</taxon>
        <taxon>Pseudomonadati</taxon>
        <taxon>Pseudomonadota</taxon>
        <taxon>Gammaproteobacteria</taxon>
        <taxon>Cellvibrionales</taxon>
        <taxon>Porticoccaceae</taxon>
        <taxon>Porticoccus</taxon>
    </lineage>
</organism>
<evidence type="ECO:0000256" key="6">
    <source>
        <dbReference type="SAM" id="Phobius"/>
    </source>
</evidence>
<dbReference type="GO" id="GO:0033573">
    <property type="term" value="C:high-affinity iron permease complex"/>
    <property type="evidence" value="ECO:0007669"/>
    <property type="project" value="InterPro"/>
</dbReference>
<keyword evidence="3 6" id="KW-0812">Transmembrane</keyword>
<evidence type="ECO:0000256" key="4">
    <source>
        <dbReference type="ARBA" id="ARBA00022989"/>
    </source>
</evidence>
<sequence length="269" mass="29403">MFLNSVVLILQEILEAALLVSVLMVFSRLDERRPYWLLTALSAGFAGSLLLSLNMANVSEWFDYVGQEVVNASMQYAITLLLALFAFSMSGDRSPGRQRLVTICMVASVAFSLTREGAEVFIYIEGVLSQPSHLQPTLTGAGIGAGIGISVGILLYYSLFWLPRCWITSCCLLLLALIAGNMSSQATLLLTQADWLPPTAILWDSGHWLPENSIPGHLLYALVGYEATPSVLQGVAYAAGIILVALMAWLGSRQRHLKRQPLLADRKED</sequence>
<evidence type="ECO:0000313" key="7">
    <source>
        <dbReference type="EMBL" id="MDP1519554.1"/>
    </source>
</evidence>
<feature type="transmembrane region" description="Helical" evidence="6">
    <location>
        <begin position="69"/>
        <end position="88"/>
    </location>
</feature>
<evidence type="ECO:0008006" key="9">
    <source>
        <dbReference type="Google" id="ProtNLM"/>
    </source>
</evidence>
<comment type="similarity">
    <text evidence="2">Belongs to the oxidase-dependent Fe transporter (OFeT) (TC 9.A.10.1) family.</text>
</comment>
<keyword evidence="5 6" id="KW-0472">Membrane</keyword>
<dbReference type="EMBL" id="JAUUUU010000001">
    <property type="protein sequence ID" value="MDP1519554.1"/>
    <property type="molecule type" value="Genomic_DNA"/>
</dbReference>
<keyword evidence="4 6" id="KW-1133">Transmembrane helix</keyword>
<dbReference type="InterPro" id="IPR004923">
    <property type="entry name" value="FTR1/Fip1/EfeU"/>
</dbReference>
<dbReference type="Proteomes" id="UP001178354">
    <property type="component" value="Unassembled WGS sequence"/>
</dbReference>
<comment type="caution">
    <text evidence="7">The sequence shown here is derived from an EMBL/GenBank/DDBJ whole genome shotgun (WGS) entry which is preliminary data.</text>
</comment>
<feature type="transmembrane region" description="Helical" evidence="6">
    <location>
        <begin position="138"/>
        <end position="159"/>
    </location>
</feature>
<feature type="transmembrane region" description="Helical" evidence="6">
    <location>
        <begin position="166"/>
        <end position="188"/>
    </location>
</feature>
<gene>
    <name evidence="7" type="ORF">Q8A57_01050</name>
</gene>
<evidence type="ECO:0000256" key="3">
    <source>
        <dbReference type="ARBA" id="ARBA00022692"/>
    </source>
</evidence>
<dbReference type="AlphaFoldDB" id="A0AAW8AYT8"/>
<dbReference type="RefSeq" id="WP_305169068.1">
    <property type="nucleotide sequence ID" value="NZ_JAUUUU010000001.1"/>
</dbReference>
<feature type="transmembrane region" description="Helical" evidence="6">
    <location>
        <begin position="6"/>
        <end position="26"/>
    </location>
</feature>
<protein>
    <recommendedName>
        <fullName evidence="9">Iron permease</fullName>
    </recommendedName>
</protein>
<feature type="transmembrane region" description="Helical" evidence="6">
    <location>
        <begin position="231"/>
        <end position="250"/>
    </location>
</feature>
<dbReference type="PANTHER" id="PTHR31632">
    <property type="entry name" value="IRON TRANSPORTER FTH1"/>
    <property type="match status" value="1"/>
</dbReference>
<feature type="transmembrane region" description="Helical" evidence="6">
    <location>
        <begin position="100"/>
        <end position="118"/>
    </location>
</feature>
<keyword evidence="8" id="KW-1185">Reference proteome</keyword>
<evidence type="ECO:0000256" key="5">
    <source>
        <dbReference type="ARBA" id="ARBA00023136"/>
    </source>
</evidence>
<reference evidence="7" key="2">
    <citation type="submission" date="2023-08" db="EMBL/GenBank/DDBJ databases">
        <authorList>
            <person name="Luo J."/>
        </authorList>
    </citation>
    <scope>NUCLEOTIDE SEQUENCE</scope>
    <source>
        <strain evidence="7">DSM 25064</strain>
    </source>
</reference>
<evidence type="ECO:0000313" key="8">
    <source>
        <dbReference type="Proteomes" id="UP001178354"/>
    </source>
</evidence>
<feature type="transmembrane region" description="Helical" evidence="6">
    <location>
        <begin position="35"/>
        <end position="57"/>
    </location>
</feature>
<evidence type="ECO:0000256" key="1">
    <source>
        <dbReference type="ARBA" id="ARBA00004141"/>
    </source>
</evidence>
<comment type="subcellular location">
    <subcellularLocation>
        <location evidence="1">Membrane</location>
        <topology evidence="1">Multi-pass membrane protein</topology>
    </subcellularLocation>
</comment>
<dbReference type="PANTHER" id="PTHR31632:SF2">
    <property type="entry name" value="PLASMA MEMBRANE IRON PERMEASE"/>
    <property type="match status" value="1"/>
</dbReference>
<proteinExistence type="inferred from homology"/>
<name>A0AAW8AYT8_9GAMM</name>
<dbReference type="Pfam" id="PF03239">
    <property type="entry name" value="FTR1"/>
    <property type="match status" value="1"/>
</dbReference>
<evidence type="ECO:0000256" key="2">
    <source>
        <dbReference type="ARBA" id="ARBA00008333"/>
    </source>
</evidence>